<gene>
    <name evidence="2" type="ORF">SAMN04487895_1367</name>
</gene>
<sequence length="65" mass="7497">MKAEYRKGCPQRERVEHEEYAGARSAGIRESRERDGATDLLEQILDRDNLNRAYKQVKRNHGAPG</sequence>
<reference evidence="2 3" key="1">
    <citation type="submission" date="2016-10" db="EMBL/GenBank/DDBJ databases">
        <authorList>
            <person name="de Groot N.N."/>
        </authorList>
    </citation>
    <scope>NUCLEOTIDE SEQUENCE [LARGE SCALE GENOMIC DNA]</scope>
    <source>
        <strain evidence="2 3">CGMCC 1.10238</strain>
    </source>
</reference>
<organism evidence="2 3">
    <name type="scientific">Paenibacillus sophorae</name>
    <dbReference type="NCBI Taxonomy" id="1333845"/>
    <lineage>
        <taxon>Bacteria</taxon>
        <taxon>Bacillati</taxon>
        <taxon>Bacillota</taxon>
        <taxon>Bacilli</taxon>
        <taxon>Bacillales</taxon>
        <taxon>Paenibacillaceae</taxon>
        <taxon>Paenibacillus</taxon>
    </lineage>
</organism>
<dbReference type="AlphaFoldDB" id="A0A1H8W5B0"/>
<dbReference type="EMBL" id="FODH01000036">
    <property type="protein sequence ID" value="SEP22836.1"/>
    <property type="molecule type" value="Genomic_DNA"/>
</dbReference>
<name>A0A1H8W5B0_9BACL</name>
<evidence type="ECO:0000313" key="2">
    <source>
        <dbReference type="EMBL" id="SEP22836.1"/>
    </source>
</evidence>
<evidence type="ECO:0008006" key="4">
    <source>
        <dbReference type="Google" id="ProtNLM"/>
    </source>
</evidence>
<dbReference type="Proteomes" id="UP000198809">
    <property type="component" value="Unassembled WGS sequence"/>
</dbReference>
<protein>
    <recommendedName>
        <fullName evidence="4">RNA-directed DNA polymerase</fullName>
    </recommendedName>
</protein>
<feature type="region of interest" description="Disordered" evidence="1">
    <location>
        <begin position="1"/>
        <end position="36"/>
    </location>
</feature>
<feature type="non-terminal residue" evidence="2">
    <location>
        <position position="65"/>
    </location>
</feature>
<evidence type="ECO:0000313" key="3">
    <source>
        <dbReference type="Proteomes" id="UP000198809"/>
    </source>
</evidence>
<evidence type="ECO:0000256" key="1">
    <source>
        <dbReference type="SAM" id="MobiDB-lite"/>
    </source>
</evidence>
<proteinExistence type="predicted"/>
<accession>A0A1H8W5B0</accession>